<evidence type="ECO:0000256" key="1">
    <source>
        <dbReference type="ARBA" id="ARBA00022803"/>
    </source>
</evidence>
<organism evidence="2 3">
    <name type="scientific">Mycena chlorophos</name>
    <name type="common">Agaric fungus</name>
    <name type="synonym">Agaricus chlorophos</name>
    <dbReference type="NCBI Taxonomy" id="658473"/>
    <lineage>
        <taxon>Eukaryota</taxon>
        <taxon>Fungi</taxon>
        <taxon>Dikarya</taxon>
        <taxon>Basidiomycota</taxon>
        <taxon>Agaricomycotina</taxon>
        <taxon>Agaricomycetes</taxon>
        <taxon>Agaricomycetidae</taxon>
        <taxon>Agaricales</taxon>
        <taxon>Marasmiineae</taxon>
        <taxon>Mycenaceae</taxon>
        <taxon>Mycena</taxon>
    </lineage>
</organism>
<dbReference type="AlphaFoldDB" id="A0A8H6S057"/>
<protein>
    <recommendedName>
        <fullName evidence="4">TPR-like protein</fullName>
    </recommendedName>
</protein>
<keyword evidence="3" id="KW-1185">Reference proteome</keyword>
<proteinExistence type="predicted"/>
<dbReference type="Proteomes" id="UP000613580">
    <property type="component" value="Unassembled WGS sequence"/>
</dbReference>
<evidence type="ECO:0000313" key="2">
    <source>
        <dbReference type="EMBL" id="KAF7289601.1"/>
    </source>
</evidence>
<dbReference type="InterPro" id="IPR011990">
    <property type="entry name" value="TPR-like_helical_dom_sf"/>
</dbReference>
<dbReference type="Gene3D" id="1.25.40.10">
    <property type="entry name" value="Tetratricopeptide repeat domain"/>
    <property type="match status" value="1"/>
</dbReference>
<dbReference type="OrthoDB" id="2423701at2759"/>
<dbReference type="SMART" id="SM00028">
    <property type="entry name" value="TPR"/>
    <property type="match status" value="2"/>
</dbReference>
<gene>
    <name evidence="2" type="ORF">HMN09_01322200</name>
</gene>
<dbReference type="InterPro" id="IPR051966">
    <property type="entry name" value="RPAP3"/>
</dbReference>
<dbReference type="InterPro" id="IPR019734">
    <property type="entry name" value="TPR_rpt"/>
</dbReference>
<name>A0A8H6S057_MYCCL</name>
<dbReference type="SUPFAM" id="SSF48452">
    <property type="entry name" value="TPR-like"/>
    <property type="match status" value="1"/>
</dbReference>
<evidence type="ECO:0008006" key="4">
    <source>
        <dbReference type="Google" id="ProtNLM"/>
    </source>
</evidence>
<accession>A0A8H6S057</accession>
<evidence type="ECO:0000313" key="3">
    <source>
        <dbReference type="Proteomes" id="UP000613580"/>
    </source>
</evidence>
<sequence>MPANTVAALKQQGNNLFSQREYTRAADTYTAAIRLFHSQTPNACDIGSAGAKRLALLFANRSACSLALERYLNAVSDSEQASASAATILDPTNAKAFARLAAAQHVLGRYSEAAAAWRQASASTDPSVGDAQKAEYEAGLAASLAKLHSAAVPVPRLPWEVAAMMIPALSAQRTISKEHTFSSAWVIHGAHEEFANGLNKLSILQEDHTGELFGMLGCIIALSNGLLRDRRVMQPYPQFAKLKQQLLFECDAFYARDWITKEPTPEEVVQEVVEKGSNATRAASFIVRLWIIQGQIALAQTNSPDAAIANCEKCLYVLRRLRNSAAAECGTLRVAFLEDTFFFGVQAMYLDMLIQKHKAVPNLPLPPVLEQEADALLAALDAHGPLPNSNPGFTSSFLVYPRGMAHAAKGLIASRILTDPQRFQHAAASYLSAADCFAPDDEKHTYHLHLALVNLRQATPFPAHELLRVMARMCDAAPRARAIWEHLPVNLKGAPGLCSQGPGNMIEAMMLEEKEIRRMLDEGELGELLGEEATPEPEAMEGVVGA</sequence>
<dbReference type="GO" id="GO:0101031">
    <property type="term" value="C:protein folding chaperone complex"/>
    <property type="evidence" value="ECO:0007669"/>
    <property type="project" value="TreeGrafter"/>
</dbReference>
<reference evidence="2" key="1">
    <citation type="submission" date="2020-05" db="EMBL/GenBank/DDBJ databases">
        <title>Mycena genomes resolve the evolution of fungal bioluminescence.</title>
        <authorList>
            <person name="Tsai I.J."/>
        </authorList>
    </citation>
    <scope>NUCLEOTIDE SEQUENCE</scope>
    <source>
        <strain evidence="2">110903Hualien_Pintung</strain>
    </source>
</reference>
<comment type="caution">
    <text evidence="2">The sequence shown here is derived from an EMBL/GenBank/DDBJ whole genome shotgun (WGS) entry which is preliminary data.</text>
</comment>
<keyword evidence="1" id="KW-0802">TPR repeat</keyword>
<dbReference type="PANTHER" id="PTHR46423">
    <property type="entry name" value="RNA POLYMERASE II-ASSOCIATED PROTEIN 3"/>
    <property type="match status" value="1"/>
</dbReference>
<dbReference type="PANTHER" id="PTHR46423:SF1">
    <property type="entry name" value="RNA POLYMERASE II-ASSOCIATED PROTEIN 3"/>
    <property type="match status" value="1"/>
</dbReference>
<dbReference type="EMBL" id="JACAZE010000028">
    <property type="protein sequence ID" value="KAF7289601.1"/>
    <property type="molecule type" value="Genomic_DNA"/>
</dbReference>